<dbReference type="Proteomes" id="UP000556026">
    <property type="component" value="Unassembled WGS sequence"/>
</dbReference>
<dbReference type="InterPro" id="IPR010982">
    <property type="entry name" value="Lambda_DNA-bd_dom_sf"/>
</dbReference>
<name>A0A6V8MM54_9BACT</name>
<dbReference type="PROSITE" id="PS50943">
    <property type="entry name" value="HTH_CROC1"/>
    <property type="match status" value="1"/>
</dbReference>
<keyword evidence="3" id="KW-1185">Reference proteome</keyword>
<gene>
    <name evidence="2" type="ORF">GMST_34130</name>
</gene>
<reference evidence="3" key="1">
    <citation type="submission" date="2020-06" db="EMBL/GenBank/DDBJ databases">
        <title>Draft genomic sequence of Geomonas sp. Red330.</title>
        <authorList>
            <person name="Itoh H."/>
            <person name="Zhenxing X."/>
            <person name="Ushijima N."/>
            <person name="Masuda Y."/>
            <person name="Shiratori Y."/>
            <person name="Senoo K."/>
        </authorList>
    </citation>
    <scope>NUCLEOTIDE SEQUENCE [LARGE SCALE GENOMIC DNA]</scope>
    <source>
        <strain evidence="3">Red330</strain>
    </source>
</reference>
<organism evidence="2 3">
    <name type="scientific">Geomonas silvestris</name>
    <dbReference type="NCBI Taxonomy" id="2740184"/>
    <lineage>
        <taxon>Bacteria</taxon>
        <taxon>Pseudomonadati</taxon>
        <taxon>Thermodesulfobacteriota</taxon>
        <taxon>Desulfuromonadia</taxon>
        <taxon>Geobacterales</taxon>
        <taxon>Geobacteraceae</taxon>
        <taxon>Geomonas</taxon>
    </lineage>
</organism>
<proteinExistence type="predicted"/>
<dbReference type="SUPFAM" id="SSF47413">
    <property type="entry name" value="lambda repressor-like DNA-binding domains"/>
    <property type="match status" value="1"/>
</dbReference>
<dbReference type="AlphaFoldDB" id="A0A6V8MM54"/>
<sequence>MLDFGKRIRLLRTLRGVSQSELAVLSGQRLDQAVIARHESCAAALPRRHTVEAYAGALRIPHPLLTGRHSAELVLQEIFRPWSPWKRPAPETGNRIVADLQALLPEFVEELALLPTSLLSCALGEVAVLSGGGHRLILVLPLGAARLLGLVPEQGGAEGGISEQHYLLLLLDPAGSLDAPELPGELRLDPKPQVGELYRLPRQSTGVSLELLGDLADIDERLHDCLKGEQLVHLEVRRPDDLKAQLPDQVRDYLNRNRLDLDHDGHLVLAK</sequence>
<comment type="caution">
    <text evidence="2">The sequence shown here is derived from an EMBL/GenBank/DDBJ whole genome shotgun (WGS) entry which is preliminary data.</text>
</comment>
<dbReference type="GO" id="GO:0003677">
    <property type="term" value="F:DNA binding"/>
    <property type="evidence" value="ECO:0007669"/>
    <property type="project" value="InterPro"/>
</dbReference>
<evidence type="ECO:0000313" key="2">
    <source>
        <dbReference type="EMBL" id="GFO61088.1"/>
    </source>
</evidence>
<feature type="domain" description="HTH cro/C1-type" evidence="1">
    <location>
        <begin position="8"/>
        <end position="65"/>
    </location>
</feature>
<dbReference type="Gene3D" id="1.10.260.40">
    <property type="entry name" value="lambda repressor-like DNA-binding domains"/>
    <property type="match status" value="1"/>
</dbReference>
<dbReference type="EMBL" id="BLXX01000012">
    <property type="protein sequence ID" value="GFO61088.1"/>
    <property type="molecule type" value="Genomic_DNA"/>
</dbReference>
<dbReference type="CDD" id="cd00093">
    <property type="entry name" value="HTH_XRE"/>
    <property type="match status" value="1"/>
</dbReference>
<protein>
    <recommendedName>
        <fullName evidence="1">HTH cro/C1-type domain-containing protein</fullName>
    </recommendedName>
</protein>
<evidence type="ECO:0000259" key="1">
    <source>
        <dbReference type="PROSITE" id="PS50943"/>
    </source>
</evidence>
<accession>A0A6V8MM54</accession>
<dbReference type="InterPro" id="IPR001387">
    <property type="entry name" value="Cro/C1-type_HTH"/>
</dbReference>
<evidence type="ECO:0000313" key="3">
    <source>
        <dbReference type="Proteomes" id="UP000556026"/>
    </source>
</evidence>